<dbReference type="PROSITE" id="PS51645">
    <property type="entry name" value="PHR_CRY_ALPHA_BETA"/>
    <property type="match status" value="1"/>
</dbReference>
<organism evidence="7 8">
    <name type="scientific">Stenotrophomonas oahuensis</name>
    <dbReference type="NCBI Taxonomy" id="3003271"/>
    <lineage>
        <taxon>Bacteria</taxon>
        <taxon>Pseudomonadati</taxon>
        <taxon>Pseudomonadota</taxon>
        <taxon>Gammaproteobacteria</taxon>
        <taxon>Lysobacterales</taxon>
        <taxon>Lysobacteraceae</taxon>
        <taxon>Stenotrophomonas</taxon>
    </lineage>
</organism>
<dbReference type="SUPFAM" id="SSF48173">
    <property type="entry name" value="Cryptochrome/photolyase FAD-binding domain"/>
    <property type="match status" value="1"/>
</dbReference>
<dbReference type="Gene3D" id="1.25.40.80">
    <property type="match status" value="1"/>
</dbReference>
<dbReference type="PANTHER" id="PTHR11455">
    <property type="entry name" value="CRYPTOCHROME"/>
    <property type="match status" value="1"/>
</dbReference>
<reference evidence="7 8" key="1">
    <citation type="submission" date="2022-12" db="EMBL/GenBank/DDBJ databases">
        <title>Two new species, Stenotrophomonas aracearum and Stenotrophomonas oahuensis, isolated from Anthurium (Araceae family) in Hawaii.</title>
        <authorList>
            <person name="Chunag S.C."/>
            <person name="Dobhal S."/>
            <person name="Alvarez A."/>
            <person name="Arif M."/>
        </authorList>
    </citation>
    <scope>NUCLEOTIDE SEQUENCE [LARGE SCALE GENOMIC DNA]</scope>
    <source>
        <strain evidence="7 8">A5586</strain>
    </source>
</reference>
<dbReference type="InterPro" id="IPR014729">
    <property type="entry name" value="Rossmann-like_a/b/a_fold"/>
</dbReference>
<keyword evidence="5" id="KW-0157">Chromophore</keyword>
<dbReference type="InterPro" id="IPR036155">
    <property type="entry name" value="Crypto/Photolyase_N_sf"/>
</dbReference>
<gene>
    <name evidence="7" type="ORF">PDM29_15200</name>
</gene>
<dbReference type="Gene3D" id="1.10.579.10">
    <property type="entry name" value="DNA Cyclobutane Dipyrimidine Photolyase, subunit A, domain 3"/>
    <property type="match status" value="1"/>
</dbReference>
<name>A0ABY9YLC3_9GAMM</name>
<protein>
    <submittedName>
        <fullName evidence="7">Deoxyribodipyrimidine photo-lyase</fullName>
    </submittedName>
</protein>
<evidence type="ECO:0000256" key="4">
    <source>
        <dbReference type="ARBA" id="ARBA00022827"/>
    </source>
</evidence>
<keyword evidence="3 5" id="KW-0285">Flavoprotein</keyword>
<dbReference type="Proteomes" id="UP001302072">
    <property type="component" value="Chromosome"/>
</dbReference>
<dbReference type="InterPro" id="IPR005101">
    <property type="entry name" value="Cryptochr/Photolyase_FAD-bd"/>
</dbReference>
<evidence type="ECO:0000256" key="5">
    <source>
        <dbReference type="RuleBase" id="RU004182"/>
    </source>
</evidence>
<dbReference type="SUPFAM" id="SSF52425">
    <property type="entry name" value="Cryptochrome/photolyase, N-terminal domain"/>
    <property type="match status" value="1"/>
</dbReference>
<evidence type="ECO:0000259" key="6">
    <source>
        <dbReference type="PROSITE" id="PS51645"/>
    </source>
</evidence>
<dbReference type="Pfam" id="PF03441">
    <property type="entry name" value="FAD_binding_7"/>
    <property type="match status" value="1"/>
</dbReference>
<dbReference type="Pfam" id="PF00875">
    <property type="entry name" value="DNA_photolyase"/>
    <property type="match status" value="1"/>
</dbReference>
<dbReference type="InterPro" id="IPR036134">
    <property type="entry name" value="Crypto/Photolyase_FAD-like_sf"/>
</dbReference>
<dbReference type="EMBL" id="CP115541">
    <property type="protein sequence ID" value="WNH51679.1"/>
    <property type="molecule type" value="Genomic_DNA"/>
</dbReference>
<accession>A0ABY9YLC3</accession>
<dbReference type="InterPro" id="IPR006050">
    <property type="entry name" value="DNA_photolyase_N"/>
</dbReference>
<sequence length="471" mass="53388">MSSALVWFRRDLRLQDNPALHAALEAGHTPVPVYIHAPHEEGSWAPGEASNTWLHRSLAALDADLQARGSSLVLRQGDSQAELQALIDETGAEAVYWNRKYEPATQPRDATIKRELREQGIDAQSCNGSLMFEPWDLATQQGGPYKVFTPYWRNALTRLHIPAPLKLPDTLPAHDARSVSLAELKLTPTLNWDQQFWEHWQPGEAGAQEALTVFIDGALNGYRQQRDLPDRVGTSLLSPHLHFGEISPWQIVRRLEAERSAGRDADIDGYIRELGWREFSYHLLHHFPKTPEHNLNPRFDSFQWARDNPSQLAAWQQGRTGIPIVDAGLRELWATGYMHNRVRMLVASFLCKHMRQHWLHGARWFWDTLVDADLANNTMGWQWVAGTGADAAPYFRIFNPVTQAQKFDPNARYITRWVPELATLPVKARFAPWQTPDLLAQHAPSYPALPIVDLAAGRDAALTAYRRTGGE</sequence>
<feature type="domain" description="Photolyase/cryptochrome alpha/beta" evidence="6">
    <location>
        <begin position="2"/>
        <end position="131"/>
    </location>
</feature>
<proteinExistence type="inferred from homology"/>
<dbReference type="InterPro" id="IPR002081">
    <property type="entry name" value="Cryptochrome/DNA_photolyase_1"/>
</dbReference>
<dbReference type="Gene3D" id="3.40.50.620">
    <property type="entry name" value="HUPs"/>
    <property type="match status" value="1"/>
</dbReference>
<comment type="cofactor">
    <cofactor evidence="1">
        <name>(6R)-5,10-methylene-5,6,7,8-tetrahydrofolate</name>
        <dbReference type="ChEBI" id="CHEBI:15636"/>
    </cofactor>
</comment>
<evidence type="ECO:0000313" key="8">
    <source>
        <dbReference type="Proteomes" id="UP001302072"/>
    </source>
</evidence>
<evidence type="ECO:0000256" key="1">
    <source>
        <dbReference type="ARBA" id="ARBA00001932"/>
    </source>
</evidence>
<keyword evidence="4 5" id="KW-0274">FAD</keyword>
<comment type="cofactor">
    <cofactor evidence="2">
        <name>FAD</name>
        <dbReference type="ChEBI" id="CHEBI:57692"/>
    </cofactor>
</comment>
<evidence type="ECO:0000256" key="2">
    <source>
        <dbReference type="ARBA" id="ARBA00001974"/>
    </source>
</evidence>
<dbReference type="PRINTS" id="PR00147">
    <property type="entry name" value="DNAPHOTLYASE"/>
</dbReference>
<comment type="similarity">
    <text evidence="5">Belongs to the DNA photolyase family.</text>
</comment>
<keyword evidence="8" id="KW-1185">Reference proteome</keyword>
<evidence type="ECO:0000313" key="7">
    <source>
        <dbReference type="EMBL" id="WNH51679.1"/>
    </source>
</evidence>
<dbReference type="RefSeq" id="WP_311190910.1">
    <property type="nucleotide sequence ID" value="NZ_CP115541.1"/>
</dbReference>
<evidence type="ECO:0000256" key="3">
    <source>
        <dbReference type="ARBA" id="ARBA00022630"/>
    </source>
</evidence>
<dbReference type="PANTHER" id="PTHR11455:SF9">
    <property type="entry name" value="CRYPTOCHROME CIRCADIAN CLOCK 5 ISOFORM X1"/>
    <property type="match status" value="1"/>
</dbReference>